<dbReference type="SUPFAM" id="SSF55347">
    <property type="entry name" value="Glyceraldehyde-3-phosphate dehydrogenase-like, C-terminal domain"/>
    <property type="match status" value="1"/>
</dbReference>
<dbReference type="PANTHER" id="PTHR43708">
    <property type="entry name" value="CONSERVED EXPRESSED OXIDOREDUCTASE (EUROFUNG)"/>
    <property type="match status" value="1"/>
</dbReference>
<keyword evidence="3" id="KW-0520">NAD</keyword>
<dbReference type="SUPFAM" id="SSF51735">
    <property type="entry name" value="NAD(P)-binding Rossmann-fold domains"/>
    <property type="match status" value="1"/>
</dbReference>
<organism evidence="6 7">
    <name type="scientific">Ornithinimicrobium avium</name>
    <dbReference type="NCBI Taxonomy" id="2283195"/>
    <lineage>
        <taxon>Bacteria</taxon>
        <taxon>Bacillati</taxon>
        <taxon>Actinomycetota</taxon>
        <taxon>Actinomycetes</taxon>
        <taxon>Micrococcales</taxon>
        <taxon>Ornithinimicrobiaceae</taxon>
        <taxon>Ornithinimicrobium</taxon>
    </lineage>
</organism>
<dbReference type="InterPro" id="IPR036291">
    <property type="entry name" value="NAD(P)-bd_dom_sf"/>
</dbReference>
<dbReference type="KEGG" id="orn:DV701_04805"/>
<dbReference type="InterPro" id="IPR055170">
    <property type="entry name" value="GFO_IDH_MocA-like_dom"/>
</dbReference>
<name>A0A345NSB4_9MICO</name>
<evidence type="ECO:0000259" key="4">
    <source>
        <dbReference type="Pfam" id="PF01408"/>
    </source>
</evidence>
<comment type="similarity">
    <text evidence="1">Belongs to the Gfo/Idh/MocA family.</text>
</comment>
<proteinExistence type="inferred from homology"/>
<sequence length="348" mass="36845">MSIRTAIVGYGLGGRYFHAPFLAADPSFTVAAVVTGDPDRAAAARADHPGVEVVPDLDRLLARAGDLGLDLAVVSTPPARHAEQAGAALEAGLHVVVDKPVTVTGEEGRGLVALAERAGRVLTAYQNRRWDGDFLTLRSLVEAGGLGAVLRLESRFERRKPAESKAWKAGPPGTGAGLLYDLGAHLLDQAVQLLGPVEDVYAELLHRRAGGGSDDDTFVALQHAGGAVSHLWMSAVVAQPGPRFRVVGSEAGFTSWGLDPTETQLTTGTASTDPRLGVREEDADALVGVEGEERRMPLERGDYGAFYRGVAQAVTTGAPPPVDPRDSVAVIELIERIHREFPVRRPRG</sequence>
<evidence type="ECO:0000256" key="1">
    <source>
        <dbReference type="ARBA" id="ARBA00010928"/>
    </source>
</evidence>
<dbReference type="Gene3D" id="3.40.50.720">
    <property type="entry name" value="NAD(P)-binding Rossmann-like Domain"/>
    <property type="match status" value="1"/>
</dbReference>
<dbReference type="Proteomes" id="UP000253790">
    <property type="component" value="Chromosome"/>
</dbReference>
<dbReference type="InterPro" id="IPR000683">
    <property type="entry name" value="Gfo/Idh/MocA-like_OxRdtase_N"/>
</dbReference>
<dbReference type="Gene3D" id="3.30.360.10">
    <property type="entry name" value="Dihydrodipicolinate Reductase, domain 2"/>
    <property type="match status" value="1"/>
</dbReference>
<evidence type="ECO:0000313" key="7">
    <source>
        <dbReference type="Proteomes" id="UP000253790"/>
    </source>
</evidence>
<dbReference type="GO" id="GO:0016491">
    <property type="term" value="F:oxidoreductase activity"/>
    <property type="evidence" value="ECO:0007669"/>
    <property type="project" value="UniProtKB-KW"/>
</dbReference>
<dbReference type="AlphaFoldDB" id="A0A345NSB4"/>
<evidence type="ECO:0000256" key="3">
    <source>
        <dbReference type="ARBA" id="ARBA00023027"/>
    </source>
</evidence>
<dbReference type="OrthoDB" id="256869at2"/>
<reference evidence="6 7" key="1">
    <citation type="submission" date="2018-07" db="EMBL/GenBank/DDBJ databases">
        <title>Complete genome sequencing of Ornithinimicrobium sp. AMA3305.</title>
        <authorList>
            <person name="Bae J.-W."/>
        </authorList>
    </citation>
    <scope>NUCLEOTIDE SEQUENCE [LARGE SCALE GENOMIC DNA]</scope>
    <source>
        <strain evidence="6 7">AMA3305</strain>
    </source>
</reference>
<dbReference type="Pfam" id="PF22725">
    <property type="entry name" value="GFO_IDH_MocA_C3"/>
    <property type="match status" value="1"/>
</dbReference>
<keyword evidence="7" id="KW-1185">Reference proteome</keyword>
<dbReference type="InterPro" id="IPR051317">
    <property type="entry name" value="Gfo/Idh/MocA_oxidoreduct"/>
</dbReference>
<dbReference type="GO" id="GO:0000166">
    <property type="term" value="F:nucleotide binding"/>
    <property type="evidence" value="ECO:0007669"/>
    <property type="project" value="InterPro"/>
</dbReference>
<evidence type="ECO:0000259" key="5">
    <source>
        <dbReference type="Pfam" id="PF22725"/>
    </source>
</evidence>
<dbReference type="RefSeq" id="WP_114930762.1">
    <property type="nucleotide sequence ID" value="NZ_CP031229.1"/>
</dbReference>
<protein>
    <submittedName>
        <fullName evidence="6">Oxidoreductase</fullName>
    </submittedName>
</protein>
<dbReference type="PANTHER" id="PTHR43708:SF5">
    <property type="entry name" value="CONSERVED EXPRESSED OXIDOREDUCTASE (EUROFUNG)-RELATED"/>
    <property type="match status" value="1"/>
</dbReference>
<evidence type="ECO:0000313" key="6">
    <source>
        <dbReference type="EMBL" id="AXH97922.1"/>
    </source>
</evidence>
<feature type="domain" description="Gfo/Idh/MocA-like oxidoreductase N-terminal" evidence="4">
    <location>
        <begin position="3"/>
        <end position="124"/>
    </location>
</feature>
<feature type="domain" description="GFO/IDH/MocA-like oxidoreductase" evidence="5">
    <location>
        <begin position="134"/>
        <end position="253"/>
    </location>
</feature>
<keyword evidence="2" id="KW-0560">Oxidoreductase</keyword>
<dbReference type="Pfam" id="PF01408">
    <property type="entry name" value="GFO_IDH_MocA"/>
    <property type="match status" value="1"/>
</dbReference>
<dbReference type="EMBL" id="CP031229">
    <property type="protein sequence ID" value="AXH97922.1"/>
    <property type="molecule type" value="Genomic_DNA"/>
</dbReference>
<evidence type="ECO:0000256" key="2">
    <source>
        <dbReference type="ARBA" id="ARBA00023002"/>
    </source>
</evidence>
<accession>A0A345NSB4</accession>
<gene>
    <name evidence="6" type="ORF">DV701_04805</name>
</gene>